<dbReference type="AlphaFoldDB" id="M1UW46"/>
<dbReference type="Gramene" id="CMR032CT">
    <property type="protein sequence ID" value="CMR032CT"/>
    <property type="gene ID" value="CMR032C"/>
</dbReference>
<organism evidence="2 3">
    <name type="scientific">Cyanidioschyzon merolae (strain NIES-3377 / 10D)</name>
    <name type="common">Unicellular red alga</name>
    <dbReference type="NCBI Taxonomy" id="280699"/>
    <lineage>
        <taxon>Eukaryota</taxon>
        <taxon>Rhodophyta</taxon>
        <taxon>Bangiophyceae</taxon>
        <taxon>Cyanidiales</taxon>
        <taxon>Cyanidiaceae</taxon>
        <taxon>Cyanidioschyzon</taxon>
    </lineage>
</organism>
<evidence type="ECO:0000313" key="2">
    <source>
        <dbReference type="EMBL" id="BAM82316.1"/>
    </source>
</evidence>
<feature type="region of interest" description="Disordered" evidence="1">
    <location>
        <begin position="478"/>
        <end position="501"/>
    </location>
</feature>
<dbReference type="GeneID" id="16996996"/>
<feature type="region of interest" description="Disordered" evidence="1">
    <location>
        <begin position="298"/>
        <end position="319"/>
    </location>
</feature>
<keyword evidence="3" id="KW-1185">Reference proteome</keyword>
<reference evidence="2 3" key="1">
    <citation type="journal article" date="2004" name="Nature">
        <title>Genome sequence of the ultrasmall unicellular red alga Cyanidioschyzon merolae 10D.</title>
        <authorList>
            <person name="Matsuzaki M."/>
            <person name="Misumi O."/>
            <person name="Shin-i T."/>
            <person name="Maruyama S."/>
            <person name="Takahara M."/>
            <person name="Miyagishima S."/>
            <person name="Mori T."/>
            <person name="Nishida K."/>
            <person name="Yagisawa F."/>
            <person name="Nishida K."/>
            <person name="Yoshida Y."/>
            <person name="Nishimura Y."/>
            <person name="Nakao S."/>
            <person name="Kobayashi T."/>
            <person name="Momoyama Y."/>
            <person name="Higashiyama T."/>
            <person name="Minoda A."/>
            <person name="Sano M."/>
            <person name="Nomoto H."/>
            <person name="Oishi K."/>
            <person name="Hayashi H."/>
            <person name="Ohta F."/>
            <person name="Nishizaka S."/>
            <person name="Haga S."/>
            <person name="Miura S."/>
            <person name="Morishita T."/>
            <person name="Kabeya Y."/>
            <person name="Terasawa K."/>
            <person name="Suzuki Y."/>
            <person name="Ishii Y."/>
            <person name="Asakawa S."/>
            <person name="Takano H."/>
            <person name="Ohta N."/>
            <person name="Kuroiwa H."/>
            <person name="Tanaka K."/>
            <person name="Shimizu N."/>
            <person name="Sugano S."/>
            <person name="Sato N."/>
            <person name="Nozaki H."/>
            <person name="Ogasawara N."/>
            <person name="Kohara Y."/>
            <person name="Kuroiwa T."/>
        </authorList>
    </citation>
    <scope>NUCLEOTIDE SEQUENCE [LARGE SCALE GENOMIC DNA]</scope>
    <source>
        <strain evidence="2 3">10D</strain>
    </source>
</reference>
<dbReference type="OrthoDB" id="10657926at2759"/>
<accession>M1UW46</accession>
<name>M1UW46_CYAM1</name>
<proteinExistence type="predicted"/>
<dbReference type="Proteomes" id="UP000007014">
    <property type="component" value="Chromosome 18"/>
</dbReference>
<dbReference type="RefSeq" id="XP_005538352.1">
    <property type="nucleotide sequence ID" value="XM_005538295.1"/>
</dbReference>
<protein>
    <submittedName>
        <fullName evidence="2">Uncharacterized protein</fullName>
    </submittedName>
</protein>
<sequence>MARRGRGAAAKSAGRAGSQPRDDTPVIGTLRPLVPFYVPDGAEGAGKVNTELRSYERGKASHDSWSRNERPAVSAEASSGGAAPDNRIPVRVRRWDALQGTFGPEDVHYVQVATSSLDGEQQSKAPVTLPYSSAQTLVTGQQDTARNLLTPDSILQQRTEPKPHYANPACTISKELATSLVQYPNHGARERPESYTPGQAANALGAPTSHHPMQNASRRHSTSASERIRYETAAPLKHHTHRNGSTSTTSHVRLDQGKRCSTVNDGMRYAGASYSATVPTPQAVPIPKFARRYLEMQTATPGPSTGASSSASTTASGHTTMLPTNIPMDLNGTYSHSRSALTAAERCTLMDGTQVERCLLARSDYGEQAGSPAVLCPTASTAWAPPMHSGTGHQSVDRPMPPWSVSGYQLYQNLGCEQAPSTHALRPWPASEHPLGPASLAPITTVPVSSQTASSVGTTSTGHDAEDPITAQLRQVLRLASPAAVPQQQQQSKMQRSPRSR</sequence>
<feature type="region of interest" description="Disordered" evidence="1">
    <location>
        <begin position="187"/>
        <end position="253"/>
    </location>
</feature>
<feature type="compositionally biased region" description="Low complexity" evidence="1">
    <location>
        <begin position="72"/>
        <end position="83"/>
    </location>
</feature>
<dbReference type="KEGG" id="cme:CYME_CMR032C"/>
<feature type="compositionally biased region" description="Low complexity" evidence="1">
    <location>
        <begin position="480"/>
        <end position="495"/>
    </location>
</feature>
<dbReference type="EMBL" id="AP006500">
    <property type="protein sequence ID" value="BAM82316.1"/>
    <property type="molecule type" value="Genomic_DNA"/>
</dbReference>
<reference evidence="2 3" key="2">
    <citation type="journal article" date="2007" name="BMC Biol.">
        <title>A 100%-complete sequence reveals unusually simple genomic features in the hot-spring red alga Cyanidioschyzon merolae.</title>
        <authorList>
            <person name="Nozaki H."/>
            <person name="Takano H."/>
            <person name="Misumi O."/>
            <person name="Terasawa K."/>
            <person name="Matsuzaki M."/>
            <person name="Maruyama S."/>
            <person name="Nishida K."/>
            <person name="Yagisawa F."/>
            <person name="Yoshida Y."/>
            <person name="Fujiwara T."/>
            <person name="Takio S."/>
            <person name="Tamura K."/>
            <person name="Chung S.J."/>
            <person name="Nakamura S."/>
            <person name="Kuroiwa H."/>
            <person name="Tanaka K."/>
            <person name="Sato N."/>
            <person name="Kuroiwa T."/>
        </authorList>
    </citation>
    <scope>NUCLEOTIDE SEQUENCE [LARGE SCALE GENOMIC DNA]</scope>
    <source>
        <strain evidence="2 3">10D</strain>
    </source>
</reference>
<feature type="region of interest" description="Disordered" evidence="1">
    <location>
        <begin position="57"/>
        <end position="86"/>
    </location>
</feature>
<feature type="region of interest" description="Disordered" evidence="1">
    <location>
        <begin position="1"/>
        <end position="28"/>
    </location>
</feature>
<evidence type="ECO:0000313" key="3">
    <source>
        <dbReference type="Proteomes" id="UP000007014"/>
    </source>
</evidence>
<dbReference type="HOGENOM" id="CLU_544424_0_0_1"/>
<feature type="compositionally biased region" description="Low complexity" evidence="1">
    <location>
        <begin position="7"/>
        <end position="18"/>
    </location>
</feature>
<gene>
    <name evidence="2" type="ORF">CYME_CMR032C</name>
</gene>
<evidence type="ECO:0000256" key="1">
    <source>
        <dbReference type="SAM" id="MobiDB-lite"/>
    </source>
</evidence>
<feature type="compositionally biased region" description="Basic and acidic residues" evidence="1">
    <location>
        <begin position="57"/>
        <end position="70"/>
    </location>
</feature>